<reference evidence="3" key="1">
    <citation type="submission" date="2019-06" db="EMBL/GenBank/DDBJ databases">
        <title>Draft genome sequence of the griseofulvin-producing fungus Xylaria cubensis strain G536.</title>
        <authorList>
            <person name="Mead M.E."/>
            <person name="Raja H.A."/>
            <person name="Steenwyk J.L."/>
            <person name="Knowles S.L."/>
            <person name="Oberlies N.H."/>
            <person name="Rokas A."/>
        </authorList>
    </citation>
    <scope>NUCLEOTIDE SEQUENCE [LARGE SCALE GENOMIC DNA]</scope>
    <source>
        <strain evidence="3">G536</strain>
    </source>
</reference>
<gene>
    <name evidence="2" type="ORF">FHL15_011361</name>
</gene>
<organism evidence="2 3">
    <name type="scientific">Xylaria flabelliformis</name>
    <dbReference type="NCBI Taxonomy" id="2512241"/>
    <lineage>
        <taxon>Eukaryota</taxon>
        <taxon>Fungi</taxon>
        <taxon>Dikarya</taxon>
        <taxon>Ascomycota</taxon>
        <taxon>Pezizomycotina</taxon>
        <taxon>Sordariomycetes</taxon>
        <taxon>Xylariomycetidae</taxon>
        <taxon>Xylariales</taxon>
        <taxon>Xylariaceae</taxon>
        <taxon>Xylaria</taxon>
    </lineage>
</organism>
<sequence length="225" mass="25225">MKATLHAGSLLFAAATVVRAATQCPIEYDNPADDYDSPGYVDINPYFNGTGKIHMHSGCTYWRQNYPRNITRDSVGCLNKDGHLVPIEGDNCATFHFVGATGQIENYDTEIFRVVENNYVCGWDFSTQTGKWKCADEKSQGGGFFDQILNAPTPNEINPYYYFSDYTGSEISTAIYTFYIQHPPTSNDDAQSLEYHIPDNPYQNQTFLPGDGTYPVIMELVVESL</sequence>
<accession>A0A553HIG7</accession>
<keyword evidence="1" id="KW-0732">Signal</keyword>
<feature type="chain" id="PRO_5021890789" evidence="1">
    <location>
        <begin position="21"/>
        <end position="225"/>
    </location>
</feature>
<dbReference type="AlphaFoldDB" id="A0A553HIG7"/>
<proteinExistence type="predicted"/>
<dbReference type="EMBL" id="VFLP01000127">
    <property type="protein sequence ID" value="TRX87745.1"/>
    <property type="molecule type" value="Genomic_DNA"/>
</dbReference>
<name>A0A553HIG7_9PEZI</name>
<keyword evidence="3" id="KW-1185">Reference proteome</keyword>
<evidence type="ECO:0000256" key="1">
    <source>
        <dbReference type="SAM" id="SignalP"/>
    </source>
</evidence>
<dbReference type="Proteomes" id="UP000319160">
    <property type="component" value="Unassembled WGS sequence"/>
</dbReference>
<evidence type="ECO:0000313" key="3">
    <source>
        <dbReference type="Proteomes" id="UP000319160"/>
    </source>
</evidence>
<feature type="signal peptide" evidence="1">
    <location>
        <begin position="1"/>
        <end position="20"/>
    </location>
</feature>
<evidence type="ECO:0000313" key="2">
    <source>
        <dbReference type="EMBL" id="TRX87745.1"/>
    </source>
</evidence>
<dbReference type="OrthoDB" id="4600874at2759"/>
<protein>
    <submittedName>
        <fullName evidence="2">Uncharacterized protein</fullName>
    </submittedName>
</protein>
<comment type="caution">
    <text evidence="2">The sequence shown here is derived from an EMBL/GenBank/DDBJ whole genome shotgun (WGS) entry which is preliminary data.</text>
</comment>